<protein>
    <recommendedName>
        <fullName evidence="1">UspA domain-containing protein</fullName>
    </recommendedName>
</protein>
<reference evidence="2 3" key="1">
    <citation type="submission" date="2023-11" db="EMBL/GenBank/DDBJ databases">
        <title>Dfirmibasis_genome.</title>
        <authorList>
            <person name="Edelbroek B."/>
            <person name="Kjellin J."/>
            <person name="Jerlstrom-Hultqvist J."/>
            <person name="Soderbom F."/>
        </authorList>
    </citation>
    <scope>NUCLEOTIDE SEQUENCE [LARGE SCALE GENOMIC DNA]</scope>
    <source>
        <strain evidence="2 3">TNS-C-14</strain>
    </source>
</reference>
<dbReference type="Gene3D" id="3.40.50.620">
    <property type="entry name" value="HUPs"/>
    <property type="match status" value="1"/>
</dbReference>
<dbReference type="CDD" id="cd23659">
    <property type="entry name" value="USP_At3g01520-like"/>
    <property type="match status" value="1"/>
</dbReference>
<dbReference type="Pfam" id="PF00582">
    <property type="entry name" value="Usp"/>
    <property type="match status" value="1"/>
</dbReference>
<evidence type="ECO:0000313" key="2">
    <source>
        <dbReference type="EMBL" id="KAK5576447.1"/>
    </source>
</evidence>
<feature type="domain" description="UspA" evidence="1">
    <location>
        <begin position="3"/>
        <end position="144"/>
    </location>
</feature>
<keyword evidence="3" id="KW-1185">Reference proteome</keyword>
<organism evidence="2 3">
    <name type="scientific">Dictyostelium firmibasis</name>
    <dbReference type="NCBI Taxonomy" id="79012"/>
    <lineage>
        <taxon>Eukaryota</taxon>
        <taxon>Amoebozoa</taxon>
        <taxon>Evosea</taxon>
        <taxon>Eumycetozoa</taxon>
        <taxon>Dictyostelia</taxon>
        <taxon>Dictyosteliales</taxon>
        <taxon>Dictyosteliaceae</taxon>
        <taxon>Dictyostelium</taxon>
    </lineage>
</organism>
<dbReference type="AlphaFoldDB" id="A0AAN7TUQ4"/>
<evidence type="ECO:0000313" key="3">
    <source>
        <dbReference type="Proteomes" id="UP001344447"/>
    </source>
</evidence>
<accession>A0AAN7TUQ4</accession>
<dbReference type="Proteomes" id="UP001344447">
    <property type="component" value="Unassembled WGS sequence"/>
</dbReference>
<dbReference type="InterPro" id="IPR006016">
    <property type="entry name" value="UspA"/>
</dbReference>
<sequence length="144" mass="16651">MNRYMICLDGSKVSERAFHWLEALAMCDITHKTEIFLFHAVDRKAVTKLELDTNPNCTRHELAEKALDEYTKSLAVNNIISHRLLIDTKESIKDVIIREIEKNKIDMVVLGHEDKGRIERLLDGRGSVCEYLLKKVDIPITIFK</sequence>
<dbReference type="EMBL" id="JAVFKY010000005">
    <property type="protein sequence ID" value="KAK5576447.1"/>
    <property type="molecule type" value="Genomic_DNA"/>
</dbReference>
<name>A0AAN7TUQ4_9MYCE</name>
<dbReference type="InterPro" id="IPR051688">
    <property type="entry name" value="USP_A"/>
</dbReference>
<dbReference type="PANTHER" id="PTHR43010">
    <property type="entry name" value="UNIVERSAL STRESS PROTEIN SLR1230"/>
    <property type="match status" value="1"/>
</dbReference>
<gene>
    <name evidence="2" type="ORF">RB653_007591</name>
</gene>
<dbReference type="SUPFAM" id="SSF52402">
    <property type="entry name" value="Adenine nucleotide alpha hydrolases-like"/>
    <property type="match status" value="1"/>
</dbReference>
<evidence type="ECO:0000259" key="1">
    <source>
        <dbReference type="Pfam" id="PF00582"/>
    </source>
</evidence>
<proteinExistence type="predicted"/>
<dbReference type="PANTHER" id="PTHR43010:SF1">
    <property type="entry name" value="USPA DOMAIN-CONTAINING PROTEIN"/>
    <property type="match status" value="1"/>
</dbReference>
<comment type="caution">
    <text evidence="2">The sequence shown here is derived from an EMBL/GenBank/DDBJ whole genome shotgun (WGS) entry which is preliminary data.</text>
</comment>
<dbReference type="InterPro" id="IPR014729">
    <property type="entry name" value="Rossmann-like_a/b/a_fold"/>
</dbReference>